<protein>
    <submittedName>
        <fullName evidence="1">Uncharacterized protein</fullName>
    </submittedName>
</protein>
<dbReference type="AlphaFoldDB" id="A0A9P7DF85"/>
<dbReference type="RefSeq" id="XP_041184853.1">
    <property type="nucleotide sequence ID" value="XM_041332175.1"/>
</dbReference>
<dbReference type="EMBL" id="JABBWG010000561">
    <property type="protein sequence ID" value="KAG1791779.1"/>
    <property type="molecule type" value="Genomic_DNA"/>
</dbReference>
<accession>A0A9P7DF85</accession>
<comment type="caution">
    <text evidence="1">The sequence shown here is derived from an EMBL/GenBank/DDBJ whole genome shotgun (WGS) entry which is preliminary data.</text>
</comment>
<evidence type="ECO:0000313" key="1">
    <source>
        <dbReference type="EMBL" id="KAG1791779.1"/>
    </source>
</evidence>
<dbReference type="GeneID" id="64626192"/>
<evidence type="ECO:0000313" key="2">
    <source>
        <dbReference type="Proteomes" id="UP000807769"/>
    </source>
</evidence>
<gene>
    <name evidence="1" type="ORF">BJ212DRAFT_1293720</name>
</gene>
<dbReference type="OrthoDB" id="2658589at2759"/>
<dbReference type="Proteomes" id="UP000807769">
    <property type="component" value="Unassembled WGS sequence"/>
</dbReference>
<sequence>PPPFKAVYADYITYEQYHHEFMKEDCAQATLLHSGILWQLVLHSLGFDVLPLALIGISQDAVPFRQMLSLNGKTHFDDDWLEEEVDFICRMYYVYTSKFPYSY</sequence>
<organism evidence="1 2">
    <name type="scientific">Suillus subaureus</name>
    <dbReference type="NCBI Taxonomy" id="48587"/>
    <lineage>
        <taxon>Eukaryota</taxon>
        <taxon>Fungi</taxon>
        <taxon>Dikarya</taxon>
        <taxon>Basidiomycota</taxon>
        <taxon>Agaricomycotina</taxon>
        <taxon>Agaricomycetes</taxon>
        <taxon>Agaricomycetidae</taxon>
        <taxon>Boletales</taxon>
        <taxon>Suillineae</taxon>
        <taxon>Suillaceae</taxon>
        <taxon>Suillus</taxon>
    </lineage>
</organism>
<proteinExistence type="predicted"/>
<feature type="non-terminal residue" evidence="1">
    <location>
        <position position="1"/>
    </location>
</feature>
<name>A0A9P7DF85_9AGAM</name>
<reference evidence="1" key="1">
    <citation type="journal article" date="2020" name="New Phytol.">
        <title>Comparative genomics reveals dynamic genome evolution in host specialist ectomycorrhizal fungi.</title>
        <authorList>
            <person name="Lofgren L.A."/>
            <person name="Nguyen N.H."/>
            <person name="Vilgalys R."/>
            <person name="Ruytinx J."/>
            <person name="Liao H.L."/>
            <person name="Branco S."/>
            <person name="Kuo A."/>
            <person name="LaButti K."/>
            <person name="Lipzen A."/>
            <person name="Andreopoulos W."/>
            <person name="Pangilinan J."/>
            <person name="Riley R."/>
            <person name="Hundley H."/>
            <person name="Na H."/>
            <person name="Barry K."/>
            <person name="Grigoriev I.V."/>
            <person name="Stajich J.E."/>
            <person name="Kennedy P.G."/>
        </authorList>
    </citation>
    <scope>NUCLEOTIDE SEQUENCE</scope>
    <source>
        <strain evidence="1">MN1</strain>
    </source>
</reference>
<keyword evidence="2" id="KW-1185">Reference proteome</keyword>